<feature type="transmembrane region" description="Helical" evidence="1">
    <location>
        <begin position="364"/>
        <end position="386"/>
    </location>
</feature>
<name>A0A1G2BMW0_9BACT</name>
<dbReference type="EMBL" id="MHKK01000027">
    <property type="protein sequence ID" value="OGY89660.1"/>
    <property type="molecule type" value="Genomic_DNA"/>
</dbReference>
<dbReference type="Proteomes" id="UP000177817">
    <property type="component" value="Unassembled WGS sequence"/>
</dbReference>
<feature type="transmembrane region" description="Helical" evidence="1">
    <location>
        <begin position="392"/>
        <end position="410"/>
    </location>
</feature>
<accession>A0A1G2BMW0</accession>
<comment type="caution">
    <text evidence="3">The sequence shown here is derived from an EMBL/GenBank/DDBJ whole genome shotgun (WGS) entry which is preliminary data.</text>
</comment>
<protein>
    <recommendedName>
        <fullName evidence="2">SCP domain-containing protein</fullName>
    </recommendedName>
</protein>
<keyword evidence="1" id="KW-0472">Membrane</keyword>
<proteinExistence type="predicted"/>
<feature type="transmembrane region" description="Helical" evidence="1">
    <location>
        <begin position="21"/>
        <end position="37"/>
    </location>
</feature>
<sequence length="428" mass="46837">MRNDLQNKKGKPKKSGKKIRAIERLLLLGAALGIVWWKRMPQQKKKNFEGKLQRIGRHFADYLIPHERNQYRPKVFHPHVAKHIVVFVLLFKVAIAGALFALYPSAARLTADVQQQMYQLINSYRQQKNIIPLRESGYLESVAYAKGSDMLANNYFSHFGADGKKPWQWIDTSQYPYKAMGENLAMDFLTAPAVLKAFQNSPTHDRNLVNTAYADIGIAVLNGYLDGHITNLMVVFFGSEKPVVALASSQPKTVAPVEPAKTATTVATQPPKVADLPVPPPQQEPVTPVAPAPVTTTAPEKVQPTTTVAGAEIANDATGAGVTRAIAPQGISAGGGTYFGELVQGAHFSQGSLMQTITAWSDRFLGALLLVFIALFIINIVVKFRVQHVPTIANSVLLIATIAVLLYVNVHSAEALGEQIRILGFMLR</sequence>
<dbReference type="AlphaFoldDB" id="A0A1G2BMW0"/>
<evidence type="ECO:0000256" key="1">
    <source>
        <dbReference type="SAM" id="Phobius"/>
    </source>
</evidence>
<evidence type="ECO:0000259" key="2">
    <source>
        <dbReference type="Pfam" id="PF00188"/>
    </source>
</evidence>
<keyword evidence="1" id="KW-0812">Transmembrane</keyword>
<organism evidence="3 4">
    <name type="scientific">Candidatus Komeilibacteria bacterium RIFCSPHIGHO2_01_FULL_52_14</name>
    <dbReference type="NCBI Taxonomy" id="1798549"/>
    <lineage>
        <taxon>Bacteria</taxon>
        <taxon>Candidatus Komeiliibacteriota</taxon>
    </lineage>
</organism>
<dbReference type="Pfam" id="PF00188">
    <property type="entry name" value="CAP"/>
    <property type="match status" value="1"/>
</dbReference>
<evidence type="ECO:0000313" key="4">
    <source>
        <dbReference type="Proteomes" id="UP000177817"/>
    </source>
</evidence>
<evidence type="ECO:0000313" key="3">
    <source>
        <dbReference type="EMBL" id="OGY89660.1"/>
    </source>
</evidence>
<dbReference type="InterPro" id="IPR014044">
    <property type="entry name" value="CAP_dom"/>
</dbReference>
<dbReference type="PANTHER" id="PTHR31157">
    <property type="entry name" value="SCP DOMAIN-CONTAINING PROTEIN"/>
    <property type="match status" value="1"/>
</dbReference>
<reference evidence="3 4" key="1">
    <citation type="journal article" date="2016" name="Nat. Commun.">
        <title>Thousands of microbial genomes shed light on interconnected biogeochemical processes in an aquifer system.</title>
        <authorList>
            <person name="Anantharaman K."/>
            <person name="Brown C.T."/>
            <person name="Hug L.A."/>
            <person name="Sharon I."/>
            <person name="Castelle C.J."/>
            <person name="Probst A.J."/>
            <person name="Thomas B.C."/>
            <person name="Singh A."/>
            <person name="Wilkins M.J."/>
            <person name="Karaoz U."/>
            <person name="Brodie E.L."/>
            <person name="Williams K.H."/>
            <person name="Hubbard S.S."/>
            <person name="Banfield J.F."/>
        </authorList>
    </citation>
    <scope>NUCLEOTIDE SEQUENCE [LARGE SCALE GENOMIC DNA]</scope>
</reference>
<dbReference type="Gene3D" id="3.40.33.10">
    <property type="entry name" value="CAP"/>
    <property type="match status" value="1"/>
</dbReference>
<feature type="domain" description="SCP" evidence="2">
    <location>
        <begin position="119"/>
        <end position="224"/>
    </location>
</feature>
<dbReference type="PANTHER" id="PTHR31157:SF1">
    <property type="entry name" value="SCP DOMAIN-CONTAINING PROTEIN"/>
    <property type="match status" value="1"/>
</dbReference>
<dbReference type="CDD" id="cd05379">
    <property type="entry name" value="CAP_bacterial"/>
    <property type="match status" value="1"/>
</dbReference>
<feature type="transmembrane region" description="Helical" evidence="1">
    <location>
        <begin position="84"/>
        <end position="103"/>
    </location>
</feature>
<keyword evidence="1" id="KW-1133">Transmembrane helix</keyword>
<gene>
    <name evidence="3" type="ORF">A2677_01495</name>
</gene>
<dbReference type="SUPFAM" id="SSF55797">
    <property type="entry name" value="PR-1-like"/>
    <property type="match status" value="1"/>
</dbReference>
<dbReference type="InterPro" id="IPR035940">
    <property type="entry name" value="CAP_sf"/>
</dbReference>